<keyword evidence="3" id="KW-0813">Transport</keyword>
<dbReference type="STRING" id="215200.SAMN05216454_10338"/>
<feature type="transmembrane region" description="Helical" evidence="8">
    <location>
        <begin position="37"/>
        <end position="57"/>
    </location>
</feature>
<dbReference type="PANTHER" id="PTHR36838">
    <property type="entry name" value="AUXIN EFFLUX CARRIER FAMILY PROTEIN"/>
    <property type="match status" value="1"/>
</dbReference>
<dbReference type="Pfam" id="PF03547">
    <property type="entry name" value="Mem_trans"/>
    <property type="match status" value="1"/>
</dbReference>
<dbReference type="PANTHER" id="PTHR36838:SF1">
    <property type="entry name" value="SLR1864 PROTEIN"/>
    <property type="match status" value="1"/>
</dbReference>
<dbReference type="RefSeq" id="WP_091974435.1">
    <property type="nucleotide sequence ID" value="NZ_FODF01000003.1"/>
</dbReference>
<feature type="transmembrane region" description="Helical" evidence="8">
    <location>
        <begin position="164"/>
        <end position="182"/>
    </location>
</feature>
<accession>A0A1H8G307</accession>
<protein>
    <recommendedName>
        <fullName evidence="11">Transporter</fullName>
    </recommendedName>
</protein>
<evidence type="ECO:0000256" key="5">
    <source>
        <dbReference type="ARBA" id="ARBA00022692"/>
    </source>
</evidence>
<dbReference type="GO" id="GO:0055085">
    <property type="term" value="P:transmembrane transport"/>
    <property type="evidence" value="ECO:0007669"/>
    <property type="project" value="InterPro"/>
</dbReference>
<feature type="transmembrane region" description="Helical" evidence="8">
    <location>
        <begin position="131"/>
        <end position="152"/>
    </location>
</feature>
<keyword evidence="6 8" id="KW-1133">Transmembrane helix</keyword>
<name>A0A1H8G307_9FIRM</name>
<feature type="transmembrane region" description="Helical" evidence="8">
    <location>
        <begin position="63"/>
        <end position="85"/>
    </location>
</feature>
<organism evidence="9 10">
    <name type="scientific">Peptostreptococcus russellii</name>
    <dbReference type="NCBI Taxonomy" id="215200"/>
    <lineage>
        <taxon>Bacteria</taxon>
        <taxon>Bacillati</taxon>
        <taxon>Bacillota</taxon>
        <taxon>Clostridia</taxon>
        <taxon>Peptostreptococcales</taxon>
        <taxon>Peptostreptococcaceae</taxon>
        <taxon>Peptostreptococcus</taxon>
    </lineage>
</organism>
<evidence type="ECO:0000256" key="6">
    <source>
        <dbReference type="ARBA" id="ARBA00022989"/>
    </source>
</evidence>
<evidence type="ECO:0008006" key="11">
    <source>
        <dbReference type="Google" id="ProtNLM"/>
    </source>
</evidence>
<dbReference type="GO" id="GO:0005886">
    <property type="term" value="C:plasma membrane"/>
    <property type="evidence" value="ECO:0007669"/>
    <property type="project" value="UniProtKB-SubCell"/>
</dbReference>
<sequence>MEISLILFKKLLIMFIYMFFGYVFFKSGIITEKRNRYLSNVLLYIIFPVVIVNSFAVKKTADNISAFVSSFFLAIISLLISMFISHIIYERYYYKRYKKKLKVDDIGVAFSSAAFMGIPIVASLFTKNSVFYVSSFAAILTFLQWTYGVRVMSGSGEYIKIKKILTNPVLISMLIGLFLYSFEIEVVSPIKNIFTVISYLNAPIVMIILGVYLAQTDILSMFSDKTVYLSSFLRLILIPLLTMLIINFIPASKDIKMIIMIAASAPVGSNVAIFAKIYGGDYKKAVKIVCMSTLLCIISMPMILGISNVFFK</sequence>
<proteinExistence type="inferred from homology"/>
<keyword evidence="10" id="KW-1185">Reference proteome</keyword>
<keyword evidence="5 8" id="KW-0812">Transmembrane</keyword>
<dbReference type="Gene3D" id="1.20.1530.20">
    <property type="match status" value="1"/>
</dbReference>
<comment type="similarity">
    <text evidence="2">Belongs to the auxin efflux carrier (TC 2.A.69) family.</text>
</comment>
<dbReference type="EMBL" id="FODF01000003">
    <property type="protein sequence ID" value="SEN38279.1"/>
    <property type="molecule type" value="Genomic_DNA"/>
</dbReference>
<feature type="transmembrane region" description="Helical" evidence="8">
    <location>
        <begin position="255"/>
        <end position="277"/>
    </location>
</feature>
<evidence type="ECO:0000313" key="10">
    <source>
        <dbReference type="Proteomes" id="UP000199512"/>
    </source>
</evidence>
<feature type="transmembrane region" description="Helical" evidence="8">
    <location>
        <begin position="6"/>
        <end position="25"/>
    </location>
</feature>
<feature type="transmembrane region" description="Helical" evidence="8">
    <location>
        <begin position="226"/>
        <end position="249"/>
    </location>
</feature>
<evidence type="ECO:0000256" key="1">
    <source>
        <dbReference type="ARBA" id="ARBA00004651"/>
    </source>
</evidence>
<evidence type="ECO:0000256" key="7">
    <source>
        <dbReference type="ARBA" id="ARBA00023136"/>
    </source>
</evidence>
<comment type="subcellular location">
    <subcellularLocation>
        <location evidence="1">Cell membrane</location>
        <topology evidence="1">Multi-pass membrane protein</topology>
    </subcellularLocation>
</comment>
<dbReference type="InterPro" id="IPR004776">
    <property type="entry name" value="Mem_transp_PIN-like"/>
</dbReference>
<evidence type="ECO:0000256" key="8">
    <source>
        <dbReference type="SAM" id="Phobius"/>
    </source>
</evidence>
<dbReference type="InterPro" id="IPR038770">
    <property type="entry name" value="Na+/solute_symporter_sf"/>
</dbReference>
<keyword evidence="4" id="KW-1003">Cell membrane</keyword>
<dbReference type="Proteomes" id="UP000199512">
    <property type="component" value="Unassembled WGS sequence"/>
</dbReference>
<evidence type="ECO:0000313" key="9">
    <source>
        <dbReference type="EMBL" id="SEN38279.1"/>
    </source>
</evidence>
<reference evidence="9 10" key="1">
    <citation type="submission" date="2016-10" db="EMBL/GenBank/DDBJ databases">
        <authorList>
            <person name="de Groot N.N."/>
        </authorList>
    </citation>
    <scope>NUCLEOTIDE SEQUENCE [LARGE SCALE GENOMIC DNA]</scope>
    <source>
        <strain evidence="9 10">Calf135</strain>
    </source>
</reference>
<evidence type="ECO:0000256" key="3">
    <source>
        <dbReference type="ARBA" id="ARBA00022448"/>
    </source>
</evidence>
<dbReference type="OrthoDB" id="9798064at2"/>
<feature type="transmembrane region" description="Helical" evidence="8">
    <location>
        <begin position="194"/>
        <end position="214"/>
    </location>
</feature>
<keyword evidence="7 8" id="KW-0472">Membrane</keyword>
<feature type="transmembrane region" description="Helical" evidence="8">
    <location>
        <begin position="289"/>
        <end position="311"/>
    </location>
</feature>
<evidence type="ECO:0000256" key="4">
    <source>
        <dbReference type="ARBA" id="ARBA00022475"/>
    </source>
</evidence>
<gene>
    <name evidence="9" type="ORF">SAMN05216454_10338</name>
</gene>
<feature type="transmembrane region" description="Helical" evidence="8">
    <location>
        <begin position="106"/>
        <end position="125"/>
    </location>
</feature>
<dbReference type="AlphaFoldDB" id="A0A1H8G307"/>
<evidence type="ECO:0000256" key="2">
    <source>
        <dbReference type="ARBA" id="ARBA00010145"/>
    </source>
</evidence>